<evidence type="ECO:0000313" key="2">
    <source>
        <dbReference type="EMBL" id="GBP55144.1"/>
    </source>
</evidence>
<evidence type="ECO:0000313" key="3">
    <source>
        <dbReference type="Proteomes" id="UP000299102"/>
    </source>
</evidence>
<dbReference type="EMBL" id="BGZK01000662">
    <property type="protein sequence ID" value="GBP55144.1"/>
    <property type="molecule type" value="Genomic_DNA"/>
</dbReference>
<dbReference type="AlphaFoldDB" id="A0A4C1WYJ0"/>
<gene>
    <name evidence="2" type="ORF">EVAR_90165_1</name>
</gene>
<dbReference type="Proteomes" id="UP000299102">
    <property type="component" value="Unassembled WGS sequence"/>
</dbReference>
<accession>A0A4C1WYJ0</accession>
<comment type="caution">
    <text evidence="2">The sequence shown here is derived from an EMBL/GenBank/DDBJ whole genome shotgun (WGS) entry which is preliminary data.</text>
</comment>
<organism evidence="2 3">
    <name type="scientific">Eumeta variegata</name>
    <name type="common">Bagworm moth</name>
    <name type="synonym">Eumeta japonica</name>
    <dbReference type="NCBI Taxonomy" id="151549"/>
    <lineage>
        <taxon>Eukaryota</taxon>
        <taxon>Metazoa</taxon>
        <taxon>Ecdysozoa</taxon>
        <taxon>Arthropoda</taxon>
        <taxon>Hexapoda</taxon>
        <taxon>Insecta</taxon>
        <taxon>Pterygota</taxon>
        <taxon>Neoptera</taxon>
        <taxon>Endopterygota</taxon>
        <taxon>Lepidoptera</taxon>
        <taxon>Glossata</taxon>
        <taxon>Ditrysia</taxon>
        <taxon>Tineoidea</taxon>
        <taxon>Psychidae</taxon>
        <taxon>Oiketicinae</taxon>
        <taxon>Eumeta</taxon>
    </lineage>
</organism>
<evidence type="ECO:0000256" key="1">
    <source>
        <dbReference type="SAM" id="MobiDB-lite"/>
    </source>
</evidence>
<feature type="compositionally biased region" description="Basic and acidic residues" evidence="1">
    <location>
        <begin position="147"/>
        <end position="156"/>
    </location>
</feature>
<feature type="compositionally biased region" description="Basic residues" evidence="1">
    <location>
        <begin position="187"/>
        <end position="200"/>
    </location>
</feature>
<name>A0A4C1WYJ0_EUMVA</name>
<proteinExistence type="predicted"/>
<reference evidence="2 3" key="1">
    <citation type="journal article" date="2019" name="Commun. Biol.">
        <title>The bagworm genome reveals a unique fibroin gene that provides high tensile strength.</title>
        <authorList>
            <person name="Kono N."/>
            <person name="Nakamura H."/>
            <person name="Ohtoshi R."/>
            <person name="Tomita M."/>
            <person name="Numata K."/>
            <person name="Arakawa K."/>
        </authorList>
    </citation>
    <scope>NUCLEOTIDE SEQUENCE [LARGE SCALE GENOMIC DNA]</scope>
</reference>
<protein>
    <submittedName>
        <fullName evidence="2">Uncharacterized protein</fullName>
    </submittedName>
</protein>
<feature type="region of interest" description="Disordered" evidence="1">
    <location>
        <begin position="225"/>
        <end position="255"/>
    </location>
</feature>
<feature type="region of interest" description="Disordered" evidence="1">
    <location>
        <begin position="147"/>
        <end position="209"/>
    </location>
</feature>
<sequence>MNLYGLNRTAASRSRSRPRAHYLQIFGRKLPADVFYVSTDGYTRIRIGDGVATDRFVVAAPTEEQGYKVLHAGPASLPTAVTNEMTTPNALKFSPRYNAGEWFNSFYKKTAFHRGSGQPFHDLYPSISEREAQTHLPPWRVTGRLLRVKDRNDHNANSRPSVDSKPGDSRRAGGVSPEGTTTNGSSRRLRTSSSRRRRHQSAATDRTAPAWVKHADVHCTLLTPGVGTTTPFKAGGGQGAGIRLPNRTGGLQAPSKARAKCEQSFVAYGVTE</sequence>
<keyword evidence="3" id="KW-1185">Reference proteome</keyword>